<feature type="chain" id="PRO_5047227060" evidence="1">
    <location>
        <begin position="20"/>
        <end position="170"/>
    </location>
</feature>
<keyword evidence="1" id="KW-0732">Signal</keyword>
<dbReference type="RefSeq" id="WP_345338039.1">
    <property type="nucleotide sequence ID" value="NZ_BAABLI010000004.1"/>
</dbReference>
<evidence type="ECO:0000256" key="1">
    <source>
        <dbReference type="SAM" id="SignalP"/>
    </source>
</evidence>
<dbReference type="Pfam" id="PF13689">
    <property type="entry name" value="DUF4154"/>
    <property type="match status" value="1"/>
</dbReference>
<proteinExistence type="predicted"/>
<reference evidence="3" key="1">
    <citation type="journal article" date="2019" name="Int. J. Syst. Evol. Microbiol.">
        <title>The Global Catalogue of Microorganisms (GCM) 10K type strain sequencing project: providing services to taxonomists for standard genome sequencing and annotation.</title>
        <authorList>
            <consortium name="The Broad Institute Genomics Platform"/>
            <consortium name="The Broad Institute Genome Sequencing Center for Infectious Disease"/>
            <person name="Wu L."/>
            <person name="Ma J."/>
        </authorList>
    </citation>
    <scope>NUCLEOTIDE SEQUENCE [LARGE SCALE GENOMIC DNA]</scope>
    <source>
        <strain evidence="3">CGMCC 1.10992</strain>
    </source>
</reference>
<gene>
    <name evidence="2" type="ORF">ACFSJ3_03105</name>
</gene>
<dbReference type="InterPro" id="IPR025293">
    <property type="entry name" value="YfiR/HmsC-like"/>
</dbReference>
<sequence length="170" mass="18930">MAMVMLLLGLPKFSMAAQADRFSVQAALLQKISHLMAWPEKALKNTDRLNICVLGNRATYEQFTQVYRNISFFGKSVDSTLLDRSTPIDSCHILYFDTGFKKEASQFARNNQGKPILMVGTEAGLASAGVHLNFIVKKGRVMFELNRSAMTSSGFKVSPQLLKYASVVER</sequence>
<name>A0ABW4XHD9_9GAMM</name>
<dbReference type="EMBL" id="JBHUHT010000007">
    <property type="protein sequence ID" value="MFD2094956.1"/>
    <property type="molecule type" value="Genomic_DNA"/>
</dbReference>
<evidence type="ECO:0000313" key="2">
    <source>
        <dbReference type="EMBL" id="MFD2094956.1"/>
    </source>
</evidence>
<evidence type="ECO:0000313" key="3">
    <source>
        <dbReference type="Proteomes" id="UP001597380"/>
    </source>
</evidence>
<organism evidence="2 3">
    <name type="scientific">Corallincola platygyrae</name>
    <dbReference type="NCBI Taxonomy" id="1193278"/>
    <lineage>
        <taxon>Bacteria</taxon>
        <taxon>Pseudomonadati</taxon>
        <taxon>Pseudomonadota</taxon>
        <taxon>Gammaproteobacteria</taxon>
        <taxon>Alteromonadales</taxon>
        <taxon>Psychromonadaceae</taxon>
        <taxon>Corallincola</taxon>
    </lineage>
</organism>
<feature type="signal peptide" evidence="1">
    <location>
        <begin position="1"/>
        <end position="19"/>
    </location>
</feature>
<keyword evidence="3" id="KW-1185">Reference proteome</keyword>
<protein>
    <submittedName>
        <fullName evidence="2">YfiR family protein</fullName>
    </submittedName>
</protein>
<dbReference type="Proteomes" id="UP001597380">
    <property type="component" value="Unassembled WGS sequence"/>
</dbReference>
<comment type="caution">
    <text evidence="2">The sequence shown here is derived from an EMBL/GenBank/DDBJ whole genome shotgun (WGS) entry which is preliminary data.</text>
</comment>
<accession>A0ABW4XHD9</accession>